<accession>A0ABT8TNA2</accession>
<dbReference type="RefSeq" id="WP_302706754.1">
    <property type="nucleotide sequence ID" value="NZ_JAULSC010000004.1"/>
</dbReference>
<dbReference type="InterPro" id="IPR000182">
    <property type="entry name" value="GNAT_dom"/>
</dbReference>
<dbReference type="PANTHER" id="PTHR43792">
    <property type="entry name" value="GNAT FAMILY, PUTATIVE (AFU_ORTHOLOGUE AFUA_3G00765)-RELATED-RELATED"/>
    <property type="match status" value="1"/>
</dbReference>
<evidence type="ECO:0000259" key="2">
    <source>
        <dbReference type="PROSITE" id="PS51186"/>
    </source>
</evidence>
<evidence type="ECO:0000256" key="1">
    <source>
        <dbReference type="SAM" id="MobiDB-lite"/>
    </source>
</evidence>
<evidence type="ECO:0000313" key="4">
    <source>
        <dbReference type="Proteomes" id="UP001168363"/>
    </source>
</evidence>
<evidence type="ECO:0000313" key="3">
    <source>
        <dbReference type="EMBL" id="MDO3395436.1"/>
    </source>
</evidence>
<feature type="region of interest" description="Disordered" evidence="1">
    <location>
        <begin position="44"/>
        <end position="66"/>
    </location>
</feature>
<reference evidence="3" key="1">
    <citation type="submission" date="2023-06" db="EMBL/GenBank/DDBJ databases">
        <title>Genome sequence of Nocardioides sp. SOB44.</title>
        <authorList>
            <person name="Zhang G."/>
        </authorList>
    </citation>
    <scope>NUCLEOTIDE SEQUENCE</scope>
    <source>
        <strain evidence="3">SOB44</strain>
    </source>
</reference>
<feature type="domain" description="N-acetyltransferase" evidence="2">
    <location>
        <begin position="23"/>
        <end position="171"/>
    </location>
</feature>
<feature type="compositionally biased region" description="Basic and acidic residues" evidence="1">
    <location>
        <begin position="44"/>
        <end position="57"/>
    </location>
</feature>
<dbReference type="Pfam" id="PF13302">
    <property type="entry name" value="Acetyltransf_3"/>
    <property type="match status" value="1"/>
</dbReference>
<gene>
    <name evidence="3" type="ORF">QWJ41_06905</name>
</gene>
<dbReference type="SUPFAM" id="SSF55729">
    <property type="entry name" value="Acyl-CoA N-acyltransferases (Nat)"/>
    <property type="match status" value="1"/>
</dbReference>
<comment type="caution">
    <text evidence="3">The sequence shown here is derived from an EMBL/GenBank/DDBJ whole genome shotgun (WGS) entry which is preliminary data.</text>
</comment>
<keyword evidence="4" id="KW-1185">Reference proteome</keyword>
<dbReference type="PROSITE" id="PS51186">
    <property type="entry name" value="GNAT"/>
    <property type="match status" value="1"/>
</dbReference>
<dbReference type="PANTHER" id="PTHR43792:SF13">
    <property type="entry name" value="ACETYLTRANSFERASE"/>
    <property type="match status" value="1"/>
</dbReference>
<name>A0ABT8TNA2_9ACTN</name>
<dbReference type="EMBL" id="JAULSC010000004">
    <property type="protein sequence ID" value="MDO3395436.1"/>
    <property type="molecule type" value="Genomic_DNA"/>
</dbReference>
<dbReference type="InterPro" id="IPR016181">
    <property type="entry name" value="Acyl_CoA_acyltransferase"/>
</dbReference>
<protein>
    <submittedName>
        <fullName evidence="3">GNAT family N-acetyltransferase</fullName>
    </submittedName>
</protein>
<dbReference type="Proteomes" id="UP001168363">
    <property type="component" value="Unassembled WGS sequence"/>
</dbReference>
<sequence length="175" mass="18559">MARVSGAAPQPAVLPLEVRTERLLLVVWSPGEAADIAAGRRRPEWHADYPQPDDRDAATLYEPHSPWSPRHVVRGRTVLGSIGCFGAPTAADDGVREVEVGFGLVPEARGWGFATEALAGLVAALEAVGVRVRAAAEPDNRASLRVLARCGFTGLRGSDEDGRLVMVRPLPVAAP</sequence>
<dbReference type="InterPro" id="IPR051531">
    <property type="entry name" value="N-acetyltransferase"/>
</dbReference>
<organism evidence="3 4">
    <name type="scientific">Nocardioides cremeus</name>
    <dbReference type="NCBI Taxonomy" id="3058044"/>
    <lineage>
        <taxon>Bacteria</taxon>
        <taxon>Bacillati</taxon>
        <taxon>Actinomycetota</taxon>
        <taxon>Actinomycetes</taxon>
        <taxon>Propionibacteriales</taxon>
        <taxon>Nocardioidaceae</taxon>
        <taxon>Nocardioides</taxon>
    </lineage>
</organism>
<dbReference type="Gene3D" id="3.40.630.30">
    <property type="match status" value="1"/>
</dbReference>
<proteinExistence type="predicted"/>